<reference evidence="4" key="1">
    <citation type="submission" date="2016-10" db="EMBL/GenBank/DDBJ databases">
        <authorList>
            <person name="Varghese N."/>
            <person name="Submissions S."/>
        </authorList>
    </citation>
    <scope>NUCLEOTIDE SEQUENCE [LARGE SCALE GENOMIC DNA]</scope>
    <source>
        <strain evidence="4">DC30,IBRC 10041,KCTC 4046</strain>
    </source>
</reference>
<keyword evidence="2" id="KW-1133">Transmembrane helix</keyword>
<dbReference type="GO" id="GO:0006508">
    <property type="term" value="P:proteolysis"/>
    <property type="evidence" value="ECO:0007669"/>
    <property type="project" value="UniProtKB-KW"/>
</dbReference>
<feature type="transmembrane region" description="Helical" evidence="2">
    <location>
        <begin position="12"/>
        <end position="29"/>
    </location>
</feature>
<protein>
    <submittedName>
        <fullName evidence="3">Membrane protein implicated in regulation of membrane protease activity</fullName>
    </submittedName>
</protein>
<dbReference type="GO" id="GO:0008233">
    <property type="term" value="F:peptidase activity"/>
    <property type="evidence" value="ECO:0007669"/>
    <property type="project" value="UniProtKB-KW"/>
</dbReference>
<evidence type="ECO:0000256" key="1">
    <source>
        <dbReference type="SAM" id="MobiDB-lite"/>
    </source>
</evidence>
<feature type="compositionally biased region" description="Low complexity" evidence="1">
    <location>
        <begin position="181"/>
        <end position="195"/>
    </location>
</feature>
<keyword evidence="2" id="KW-0812">Transmembrane</keyword>
<sequence length="218" mass="22283">MELLFQAGVLDPGTLPMLLVVAGLLLSVAEAIAPGANFIVVGVSLLGAGLVGLAFAPLASPFALGLLVLVFGAIAFYGYHEFDVYGGKGQPQTRDSGSLTGKTGRVTERVTETDGQVKLDEGGFNPHYSARSIDGEIPAGTEVIVVDPGGGNVLTVESLAAVEDDIDRALAADRSRTGTGDAADVTDTTDSTAAVEEADESAVEEVADDADTTETERA</sequence>
<name>A0A1H3IC57_9EURY</name>
<evidence type="ECO:0000256" key="2">
    <source>
        <dbReference type="SAM" id="Phobius"/>
    </source>
</evidence>
<dbReference type="OrthoDB" id="157604at2157"/>
<evidence type="ECO:0000313" key="3">
    <source>
        <dbReference type="EMBL" id="SDY25197.1"/>
    </source>
</evidence>
<keyword evidence="2" id="KW-0472">Membrane</keyword>
<dbReference type="InterPro" id="IPR012340">
    <property type="entry name" value="NA-bd_OB-fold"/>
</dbReference>
<organism evidence="3 4">
    <name type="scientific">Halopenitus persicus</name>
    <dbReference type="NCBI Taxonomy" id="1048396"/>
    <lineage>
        <taxon>Archaea</taxon>
        <taxon>Methanobacteriati</taxon>
        <taxon>Methanobacteriota</taxon>
        <taxon>Stenosarchaea group</taxon>
        <taxon>Halobacteria</taxon>
        <taxon>Halobacteriales</taxon>
        <taxon>Haloferacaceae</taxon>
        <taxon>Halopenitus</taxon>
    </lineage>
</organism>
<feature type="compositionally biased region" description="Acidic residues" evidence="1">
    <location>
        <begin position="196"/>
        <end position="218"/>
    </location>
</feature>
<dbReference type="RefSeq" id="WP_021073057.1">
    <property type="nucleotide sequence ID" value="NZ_FNPC01000004.1"/>
</dbReference>
<dbReference type="Gene3D" id="2.40.50.140">
    <property type="entry name" value="Nucleic acid-binding proteins"/>
    <property type="match status" value="1"/>
</dbReference>
<dbReference type="EMBL" id="FNPC01000004">
    <property type="protein sequence ID" value="SDY25197.1"/>
    <property type="molecule type" value="Genomic_DNA"/>
</dbReference>
<feature type="region of interest" description="Disordered" evidence="1">
    <location>
        <begin position="173"/>
        <end position="218"/>
    </location>
</feature>
<evidence type="ECO:0000313" key="4">
    <source>
        <dbReference type="Proteomes" id="UP000199079"/>
    </source>
</evidence>
<dbReference type="Proteomes" id="UP000199079">
    <property type="component" value="Unassembled WGS sequence"/>
</dbReference>
<dbReference type="InterPro" id="IPR052165">
    <property type="entry name" value="Membrane_assoc_protease"/>
</dbReference>
<keyword evidence="3" id="KW-0378">Hydrolase</keyword>
<dbReference type="PANTHER" id="PTHR33507:SF3">
    <property type="entry name" value="INNER MEMBRANE PROTEIN YBBJ"/>
    <property type="match status" value="1"/>
</dbReference>
<dbReference type="GO" id="GO:0005886">
    <property type="term" value="C:plasma membrane"/>
    <property type="evidence" value="ECO:0007669"/>
    <property type="project" value="TreeGrafter"/>
</dbReference>
<dbReference type="PANTHER" id="PTHR33507">
    <property type="entry name" value="INNER MEMBRANE PROTEIN YBBJ"/>
    <property type="match status" value="1"/>
</dbReference>
<feature type="transmembrane region" description="Helical" evidence="2">
    <location>
        <begin position="62"/>
        <end position="79"/>
    </location>
</feature>
<proteinExistence type="predicted"/>
<dbReference type="AlphaFoldDB" id="A0A1H3IC57"/>
<keyword evidence="4" id="KW-1185">Reference proteome</keyword>
<gene>
    <name evidence="3" type="ORF">SAMN05216564_10465</name>
</gene>
<feature type="transmembrane region" description="Helical" evidence="2">
    <location>
        <begin position="36"/>
        <end position="56"/>
    </location>
</feature>
<keyword evidence="3" id="KW-0645">Protease</keyword>
<accession>A0A1H3IC57</accession>
<dbReference type="GeneID" id="43839055"/>